<feature type="non-terminal residue" evidence="6">
    <location>
        <position position="220"/>
    </location>
</feature>
<dbReference type="PIRSF" id="PIRSF009320">
    <property type="entry name" value="Nuc_binding_HP_1000"/>
    <property type="match status" value="1"/>
</dbReference>
<evidence type="ECO:0000256" key="4">
    <source>
        <dbReference type="ARBA" id="ARBA00071824"/>
    </source>
</evidence>
<reference evidence="6" key="1">
    <citation type="journal article" date="2021" name="PeerJ">
        <title>Extensive microbial diversity within the chicken gut microbiome revealed by metagenomics and culture.</title>
        <authorList>
            <person name="Gilroy R."/>
            <person name="Ravi A."/>
            <person name="Getino M."/>
            <person name="Pursley I."/>
            <person name="Horton D.L."/>
            <person name="Alikhan N.F."/>
            <person name="Baker D."/>
            <person name="Gharbi K."/>
            <person name="Hall N."/>
            <person name="Watson M."/>
            <person name="Adriaenssens E.M."/>
            <person name="Foster-Nyarko E."/>
            <person name="Jarju S."/>
            <person name="Secka A."/>
            <person name="Antonio M."/>
            <person name="Oren A."/>
            <person name="Chaudhuri R.R."/>
            <person name="La Ragione R."/>
            <person name="Hildebrand F."/>
            <person name="Pallen M.J."/>
        </authorList>
    </citation>
    <scope>NUCLEOTIDE SEQUENCE</scope>
    <source>
        <strain evidence="6">ChiHjej12B11-1927</strain>
    </source>
</reference>
<evidence type="ECO:0000256" key="3">
    <source>
        <dbReference type="ARBA" id="ARBA00062323"/>
    </source>
</evidence>
<evidence type="ECO:0000313" key="6">
    <source>
        <dbReference type="EMBL" id="HIX36376.1"/>
    </source>
</evidence>
<dbReference type="InterPro" id="IPR050678">
    <property type="entry name" value="DNA_Partitioning_ATPase"/>
</dbReference>
<evidence type="ECO:0000256" key="2">
    <source>
        <dbReference type="ARBA" id="ARBA00049360"/>
    </source>
</evidence>
<dbReference type="FunFam" id="3.40.50.300:FF:000285">
    <property type="entry name" value="Sporulation initiation inhibitor Soj"/>
    <property type="match status" value="1"/>
</dbReference>
<name>A0A9D1VJ56_9FIRM</name>
<dbReference type="PANTHER" id="PTHR13696:SF99">
    <property type="entry name" value="COBYRINIC ACID AC-DIAMIDE SYNTHASE"/>
    <property type="match status" value="1"/>
</dbReference>
<comment type="caution">
    <text evidence="6">The sequence shown here is derived from an EMBL/GenBank/DDBJ whole genome shotgun (WGS) entry which is preliminary data.</text>
</comment>
<dbReference type="SUPFAM" id="SSF52540">
    <property type="entry name" value="P-loop containing nucleoside triphosphate hydrolases"/>
    <property type="match status" value="1"/>
</dbReference>
<evidence type="ECO:0000313" key="7">
    <source>
        <dbReference type="Proteomes" id="UP000824230"/>
    </source>
</evidence>
<accession>A0A9D1VJ56</accession>
<dbReference type="AlphaFoldDB" id="A0A9D1VJ56"/>
<protein>
    <recommendedName>
        <fullName evidence="4">Sporulation initiation inhibitor protein Soj</fullName>
    </recommendedName>
</protein>
<dbReference type="CDD" id="cd02042">
    <property type="entry name" value="ParAB_family"/>
    <property type="match status" value="1"/>
</dbReference>
<dbReference type="Pfam" id="PF13614">
    <property type="entry name" value="AAA_31"/>
    <property type="match status" value="1"/>
</dbReference>
<comment type="catalytic activity">
    <reaction evidence="2">
        <text>ATP + H2O = ADP + phosphate + H(+)</text>
        <dbReference type="Rhea" id="RHEA:13065"/>
        <dbReference type="ChEBI" id="CHEBI:15377"/>
        <dbReference type="ChEBI" id="CHEBI:15378"/>
        <dbReference type="ChEBI" id="CHEBI:30616"/>
        <dbReference type="ChEBI" id="CHEBI:43474"/>
        <dbReference type="ChEBI" id="CHEBI:456216"/>
    </reaction>
</comment>
<gene>
    <name evidence="6" type="ORF">H9738_00685</name>
</gene>
<proteinExistence type="inferred from homology"/>
<evidence type="ECO:0000256" key="1">
    <source>
        <dbReference type="ARBA" id="ARBA00006976"/>
    </source>
</evidence>
<dbReference type="InterPro" id="IPR027417">
    <property type="entry name" value="P-loop_NTPase"/>
</dbReference>
<reference evidence="6" key="2">
    <citation type="submission" date="2021-04" db="EMBL/GenBank/DDBJ databases">
        <authorList>
            <person name="Gilroy R."/>
        </authorList>
    </citation>
    <scope>NUCLEOTIDE SEQUENCE</scope>
    <source>
        <strain evidence="6">ChiHjej12B11-1927</strain>
    </source>
</reference>
<feature type="domain" description="AAA" evidence="5">
    <location>
        <begin position="4"/>
        <end position="184"/>
    </location>
</feature>
<organism evidence="6 7">
    <name type="scientific">Candidatus Blautia pullistercoris</name>
    <dbReference type="NCBI Taxonomy" id="2838499"/>
    <lineage>
        <taxon>Bacteria</taxon>
        <taxon>Bacillati</taxon>
        <taxon>Bacillota</taxon>
        <taxon>Clostridia</taxon>
        <taxon>Lachnospirales</taxon>
        <taxon>Lachnospiraceae</taxon>
        <taxon>Blautia</taxon>
    </lineage>
</organism>
<comment type="subunit">
    <text evidence="3">Dimerizes in the presence of ATP but not ADP; ATP-binding is required for double-stranded (ds)DNA-binding. Interacts with DnaA.</text>
</comment>
<dbReference type="Proteomes" id="UP000824230">
    <property type="component" value="Unassembled WGS sequence"/>
</dbReference>
<dbReference type="PANTHER" id="PTHR13696">
    <property type="entry name" value="P-LOOP CONTAINING NUCLEOSIDE TRIPHOSPHATE HYDROLASE"/>
    <property type="match status" value="1"/>
</dbReference>
<dbReference type="Gene3D" id="3.40.50.300">
    <property type="entry name" value="P-loop containing nucleotide triphosphate hydrolases"/>
    <property type="match status" value="1"/>
</dbReference>
<evidence type="ECO:0000259" key="5">
    <source>
        <dbReference type="Pfam" id="PF13614"/>
    </source>
</evidence>
<dbReference type="EMBL" id="DXFG01000018">
    <property type="protein sequence ID" value="HIX36376.1"/>
    <property type="molecule type" value="Genomic_DNA"/>
</dbReference>
<dbReference type="InterPro" id="IPR025669">
    <property type="entry name" value="AAA_dom"/>
</dbReference>
<sequence>MNTQIIAVANQKGGVGKTTTCANLGIGLAQAGKKVLLVDADPQASLTISLGNPQPDKLPFTLSDAMGRILMDEPIKPGEGILRHPEGVDLMPADIQLSGMEVSLVNAMSRETILRQYLDTVKGQYSHILIDCQPSLGMLTVNALAAANRIIVPVQAEYLPAKGLEQLLSTINKVKRQLNPKLQIDGILLTMVDNRINFAREIAALVRETYGSKIKVFGTE</sequence>
<comment type="similarity">
    <text evidence="1">Belongs to the ParA family.</text>
</comment>